<protein>
    <submittedName>
        <fullName evidence="1">Uncharacterized protein</fullName>
    </submittedName>
</protein>
<organism evidence="1">
    <name type="scientific">marine sediment metagenome</name>
    <dbReference type="NCBI Taxonomy" id="412755"/>
    <lineage>
        <taxon>unclassified sequences</taxon>
        <taxon>metagenomes</taxon>
        <taxon>ecological metagenomes</taxon>
    </lineage>
</organism>
<gene>
    <name evidence="1" type="ORF">LCGC14_2514860</name>
</gene>
<evidence type="ECO:0000313" key="1">
    <source>
        <dbReference type="EMBL" id="KKL14521.1"/>
    </source>
</evidence>
<reference evidence="1" key="1">
    <citation type="journal article" date="2015" name="Nature">
        <title>Complex archaea that bridge the gap between prokaryotes and eukaryotes.</title>
        <authorList>
            <person name="Spang A."/>
            <person name="Saw J.H."/>
            <person name="Jorgensen S.L."/>
            <person name="Zaremba-Niedzwiedzka K."/>
            <person name="Martijn J."/>
            <person name="Lind A.E."/>
            <person name="van Eijk R."/>
            <person name="Schleper C."/>
            <person name="Guy L."/>
            <person name="Ettema T.J."/>
        </authorList>
    </citation>
    <scope>NUCLEOTIDE SEQUENCE</scope>
</reference>
<feature type="non-terminal residue" evidence="1">
    <location>
        <position position="36"/>
    </location>
</feature>
<name>A0A0F9D9P3_9ZZZZ</name>
<sequence length="36" mass="3919">MTGAAARADALSVGWEVVEDSMSTDLETWACNKCHY</sequence>
<accession>A0A0F9D9P3</accession>
<proteinExistence type="predicted"/>
<dbReference type="EMBL" id="LAZR01040426">
    <property type="protein sequence ID" value="KKL14521.1"/>
    <property type="molecule type" value="Genomic_DNA"/>
</dbReference>
<comment type="caution">
    <text evidence="1">The sequence shown here is derived from an EMBL/GenBank/DDBJ whole genome shotgun (WGS) entry which is preliminary data.</text>
</comment>
<dbReference type="AlphaFoldDB" id="A0A0F9D9P3"/>